<evidence type="ECO:0000313" key="1">
    <source>
        <dbReference type="EMBL" id="CAA9389473.1"/>
    </source>
</evidence>
<organism evidence="1">
    <name type="scientific">uncultured Rubrobacteraceae bacterium</name>
    <dbReference type="NCBI Taxonomy" id="349277"/>
    <lineage>
        <taxon>Bacteria</taxon>
        <taxon>Bacillati</taxon>
        <taxon>Actinomycetota</taxon>
        <taxon>Rubrobacteria</taxon>
        <taxon>Rubrobacterales</taxon>
        <taxon>Rubrobacteraceae</taxon>
        <taxon>environmental samples</taxon>
    </lineage>
</organism>
<reference evidence="1" key="1">
    <citation type="submission" date="2020-02" db="EMBL/GenBank/DDBJ databases">
        <authorList>
            <person name="Meier V. D."/>
        </authorList>
    </citation>
    <scope>NUCLEOTIDE SEQUENCE</scope>
    <source>
        <strain evidence="1">AVDCRST_MAG03</strain>
    </source>
</reference>
<accession>A0A6J4NJE7</accession>
<dbReference type="EMBL" id="CADCUT010000029">
    <property type="protein sequence ID" value="CAA9389473.1"/>
    <property type="molecule type" value="Genomic_DNA"/>
</dbReference>
<proteinExistence type="predicted"/>
<protein>
    <submittedName>
        <fullName evidence="1">Uncharacterized protein</fullName>
    </submittedName>
</protein>
<gene>
    <name evidence="1" type="ORF">AVDCRST_MAG03-494</name>
</gene>
<dbReference type="AlphaFoldDB" id="A0A6J4NJE7"/>
<sequence length="60" mass="6527">MGVHRYAMTDQDLNQRVADAARGQLGERSWNAARSEGRAMTFEEAVAYALEGEDGSPDPA</sequence>
<name>A0A6J4NJE7_9ACTN</name>